<gene>
    <name evidence="3" type="ORF">J3R30DRAFT_324879</name>
</gene>
<accession>A0A9W9DLZ7</accession>
<dbReference type="PANTHER" id="PTHR38926">
    <property type="entry name" value="F-BOX DOMAIN CONTAINING PROTEIN, EXPRESSED"/>
    <property type="match status" value="1"/>
</dbReference>
<evidence type="ECO:0000313" key="3">
    <source>
        <dbReference type="EMBL" id="KAJ4476715.1"/>
    </source>
</evidence>
<proteinExistence type="predicted"/>
<dbReference type="Gene3D" id="1.20.1280.50">
    <property type="match status" value="1"/>
</dbReference>
<evidence type="ECO:0000313" key="4">
    <source>
        <dbReference type="Proteomes" id="UP001150266"/>
    </source>
</evidence>
<reference evidence="3" key="1">
    <citation type="submission" date="2022-08" db="EMBL/GenBank/DDBJ databases">
        <title>A Global Phylogenomic Analysis of the Shiitake Genus Lentinula.</title>
        <authorList>
            <consortium name="DOE Joint Genome Institute"/>
            <person name="Sierra-Patev S."/>
            <person name="Min B."/>
            <person name="Naranjo-Ortiz M."/>
            <person name="Looney B."/>
            <person name="Konkel Z."/>
            <person name="Slot J.C."/>
            <person name="Sakamoto Y."/>
            <person name="Steenwyk J.L."/>
            <person name="Rokas A."/>
            <person name="Carro J."/>
            <person name="Camarero S."/>
            <person name="Ferreira P."/>
            <person name="Molpeceres G."/>
            <person name="Ruiz-Duenas F.J."/>
            <person name="Serrano A."/>
            <person name="Henrissat B."/>
            <person name="Drula E."/>
            <person name="Hughes K.W."/>
            <person name="Mata J.L."/>
            <person name="Ishikawa N.K."/>
            <person name="Vargas-Isla R."/>
            <person name="Ushijima S."/>
            <person name="Smith C.A."/>
            <person name="Ahrendt S."/>
            <person name="Andreopoulos W."/>
            <person name="He G."/>
            <person name="Labutti K."/>
            <person name="Lipzen A."/>
            <person name="Ng V."/>
            <person name="Riley R."/>
            <person name="Sandor L."/>
            <person name="Barry K."/>
            <person name="Martinez A.T."/>
            <person name="Xiao Y."/>
            <person name="Gibbons J.G."/>
            <person name="Terashima K."/>
            <person name="Grigoriev I.V."/>
            <person name="Hibbett D.S."/>
        </authorList>
    </citation>
    <scope>NUCLEOTIDE SEQUENCE</scope>
    <source>
        <strain evidence="3">JLM2183</strain>
    </source>
</reference>
<evidence type="ECO:0000256" key="1">
    <source>
        <dbReference type="SAM" id="Coils"/>
    </source>
</evidence>
<dbReference type="SUPFAM" id="SSF52047">
    <property type="entry name" value="RNI-like"/>
    <property type="match status" value="1"/>
</dbReference>
<name>A0A9W9DLZ7_9AGAR</name>
<dbReference type="OrthoDB" id="3027018at2759"/>
<organism evidence="3 4">
    <name type="scientific">Lentinula aciculospora</name>
    <dbReference type="NCBI Taxonomy" id="153920"/>
    <lineage>
        <taxon>Eukaryota</taxon>
        <taxon>Fungi</taxon>
        <taxon>Dikarya</taxon>
        <taxon>Basidiomycota</taxon>
        <taxon>Agaricomycotina</taxon>
        <taxon>Agaricomycetes</taxon>
        <taxon>Agaricomycetidae</taxon>
        <taxon>Agaricales</taxon>
        <taxon>Marasmiineae</taxon>
        <taxon>Omphalotaceae</taxon>
        <taxon>Lentinula</taxon>
    </lineage>
</organism>
<sequence>MQKGRLATLNTELLVLDAQLDMMGRREADIQRVLDEMKKMQDAVVAEREALKAKRRELIGQRQPISWLPGEILIEIFSFICSSPYENESASIEDRSTLINVTHACSKWRTLALSTSRLWSLIHIPCTGWSKAHVSAFIARSSDAPLDVIFGGQGCFTRVEQCTPVTRRLTTVLAMLIDNISRLRYLSVDCMAVDTAAVIVQMLNDTDNQCPHLSSLSLAITREVAHPASFPNAQRPLTEFLNAKSRIGTLKHLRLQRIPFLSLSPLFYSSLKKLDISFANLPLPNTAPLKDFLALLSMSRQLVHLSLSISLLTNSMPVLPSNGSTEIRSVVLPCLKHIDLNCGHSVVFPRLFSYMNASALEKIELWLTPSSRTPVLSITPPGSESRRFSNHQNLHLSTLKDLSLQFIAQDQDLLSSSLRYFTFPVLRKLELVNTDPEIRSEADAEWEQRHANFPPIPRFESFFRDPRFPFLTHLSVSHFEVEESKVDALLGYIPALTSLSLDTAKNCLVLLESLALKATRVAPGQSPGWMSELVDSSNLNRQQSQRRMKFCPRLEALSFWGCDLNVTILYNMIKARNDPSEDDDDNTGPYTAVQDSITTSYKRPAVVLPARRVIKPLRRTKLSSQANSQQVESLGISEENLFLSSGVSSTSTPTVLASPALLQAMQANAAQPPARISYLRLAGCKGIDDSLSIGRLEKLVGDVVWSKY</sequence>
<protein>
    <recommendedName>
        <fullName evidence="2">F-box domain-containing protein</fullName>
    </recommendedName>
</protein>
<dbReference type="PANTHER" id="PTHR38926:SF5">
    <property type="entry name" value="F-BOX AND LEUCINE-RICH REPEAT PROTEIN 6"/>
    <property type="match status" value="1"/>
</dbReference>
<dbReference type="SUPFAM" id="SSF81383">
    <property type="entry name" value="F-box domain"/>
    <property type="match status" value="1"/>
</dbReference>
<feature type="coiled-coil region" evidence="1">
    <location>
        <begin position="30"/>
        <end position="57"/>
    </location>
</feature>
<dbReference type="Proteomes" id="UP001150266">
    <property type="component" value="Unassembled WGS sequence"/>
</dbReference>
<evidence type="ECO:0000259" key="2">
    <source>
        <dbReference type="Pfam" id="PF12937"/>
    </source>
</evidence>
<dbReference type="EMBL" id="JAOTPV010000011">
    <property type="protein sequence ID" value="KAJ4476715.1"/>
    <property type="molecule type" value="Genomic_DNA"/>
</dbReference>
<keyword evidence="1" id="KW-0175">Coiled coil</keyword>
<dbReference type="InterPro" id="IPR036047">
    <property type="entry name" value="F-box-like_dom_sf"/>
</dbReference>
<dbReference type="AlphaFoldDB" id="A0A9W9DLZ7"/>
<dbReference type="InterPro" id="IPR001810">
    <property type="entry name" value="F-box_dom"/>
</dbReference>
<keyword evidence="4" id="KW-1185">Reference proteome</keyword>
<comment type="caution">
    <text evidence="3">The sequence shown here is derived from an EMBL/GenBank/DDBJ whole genome shotgun (WGS) entry which is preliminary data.</text>
</comment>
<dbReference type="Pfam" id="PF12937">
    <property type="entry name" value="F-box-like"/>
    <property type="match status" value="1"/>
</dbReference>
<feature type="domain" description="F-box" evidence="2">
    <location>
        <begin position="68"/>
        <end position="122"/>
    </location>
</feature>